<dbReference type="RefSeq" id="WP_013118808.1">
    <property type="nucleotide sequence ID" value="NC_014151.1"/>
</dbReference>
<organism evidence="2 3">
    <name type="scientific">Cellulomonas flavigena (strain ATCC 482 / DSM 20109 / BCRC 11376 / JCM 18109 / NBRC 3775 / NCIMB 8073 / NRS 134)</name>
    <dbReference type="NCBI Taxonomy" id="446466"/>
    <lineage>
        <taxon>Bacteria</taxon>
        <taxon>Bacillati</taxon>
        <taxon>Actinomycetota</taxon>
        <taxon>Actinomycetes</taxon>
        <taxon>Micrococcales</taxon>
        <taxon>Cellulomonadaceae</taxon>
        <taxon>Cellulomonas</taxon>
    </lineage>
</organism>
<evidence type="ECO:0000313" key="2">
    <source>
        <dbReference type="EMBL" id="ADG76480.1"/>
    </source>
</evidence>
<dbReference type="InterPro" id="IPR021224">
    <property type="entry name" value="DUF2690"/>
</dbReference>
<evidence type="ECO:0000256" key="1">
    <source>
        <dbReference type="SAM" id="SignalP"/>
    </source>
</evidence>
<reference evidence="2 3" key="1">
    <citation type="journal article" date="2010" name="Stand. Genomic Sci.">
        <title>Complete genome sequence of Cellulomonas flavigena type strain (134).</title>
        <authorList>
            <person name="Abt B."/>
            <person name="Foster B."/>
            <person name="Lapidus A."/>
            <person name="Clum A."/>
            <person name="Sun H."/>
            <person name="Pukall R."/>
            <person name="Lucas S."/>
            <person name="Glavina Del Rio T."/>
            <person name="Nolan M."/>
            <person name="Tice H."/>
            <person name="Cheng J.F."/>
            <person name="Pitluck S."/>
            <person name="Liolios K."/>
            <person name="Ivanova N."/>
            <person name="Mavromatis K."/>
            <person name="Ovchinnikova G."/>
            <person name="Pati A."/>
            <person name="Goodwin L."/>
            <person name="Chen A."/>
            <person name="Palaniappan K."/>
            <person name="Land M."/>
            <person name="Hauser L."/>
            <person name="Chang Y.J."/>
            <person name="Jeffries C.D."/>
            <person name="Rohde M."/>
            <person name="Goker M."/>
            <person name="Woyke T."/>
            <person name="Bristow J."/>
            <person name="Eisen J.A."/>
            <person name="Markowitz V."/>
            <person name="Hugenholtz P."/>
            <person name="Kyrpides N.C."/>
            <person name="Klenk H.P."/>
        </authorList>
    </citation>
    <scope>NUCLEOTIDE SEQUENCE [LARGE SCALE GENOMIC DNA]</scope>
    <source>
        <strain evidence="3">ATCC 482 / DSM 20109 / BCRC 11376 / JCM 18109 / NBRC 3775 / NCIMB 8073 / NRS 134</strain>
    </source>
</reference>
<dbReference type="Pfam" id="PF10901">
    <property type="entry name" value="DUF2690"/>
    <property type="match status" value="1"/>
</dbReference>
<keyword evidence="1" id="KW-0732">Signal</keyword>
<protein>
    <recommendedName>
        <fullName evidence="4">DUF2690 domain-containing protein</fullName>
    </recommendedName>
</protein>
<dbReference type="Proteomes" id="UP000000849">
    <property type="component" value="Chromosome"/>
</dbReference>
<proteinExistence type="predicted"/>
<gene>
    <name evidence="2" type="ordered locus">Cfla_3609</name>
</gene>
<sequence length="164" mass="17881">MSTMARSRGLLARATLVLALAVGAIAAAPTAPAQAAGCWLTSCNDRDPQAMGCSTSSTYSPHEFTYMNSRFELRYSPNCNAMWSRVTNPSYTPPTSCNDTWISLQVLRNNRLIHQLIVQTPCGPGVGWTPMFGSFTAGANYDYVRTCVHRVWYTSAPTACTAAW</sequence>
<feature type="signal peptide" evidence="1">
    <location>
        <begin position="1"/>
        <end position="35"/>
    </location>
</feature>
<dbReference type="EMBL" id="CP001964">
    <property type="protein sequence ID" value="ADG76480.1"/>
    <property type="molecule type" value="Genomic_DNA"/>
</dbReference>
<evidence type="ECO:0000313" key="3">
    <source>
        <dbReference type="Proteomes" id="UP000000849"/>
    </source>
</evidence>
<evidence type="ECO:0008006" key="4">
    <source>
        <dbReference type="Google" id="ProtNLM"/>
    </source>
</evidence>
<dbReference type="HOGENOM" id="CLU_1616040_0_0_11"/>
<dbReference type="AlphaFoldDB" id="D5UDM4"/>
<keyword evidence="3" id="KW-1185">Reference proteome</keyword>
<feature type="chain" id="PRO_5003077694" description="DUF2690 domain-containing protein" evidence="1">
    <location>
        <begin position="36"/>
        <end position="164"/>
    </location>
</feature>
<accession>D5UDM4</accession>
<dbReference type="OrthoDB" id="2863790at2"/>
<name>D5UDM4_CELFN</name>
<dbReference type="KEGG" id="cfl:Cfla_3609"/>